<protein>
    <submittedName>
        <fullName evidence="2">Uncharacterized protein</fullName>
    </submittedName>
</protein>
<feature type="region of interest" description="Disordered" evidence="1">
    <location>
        <begin position="87"/>
        <end position="116"/>
    </location>
</feature>
<reference evidence="2 3" key="1">
    <citation type="submission" date="2023-11" db="EMBL/GenBank/DDBJ databases">
        <title>Halocaridina rubra genome assembly.</title>
        <authorList>
            <person name="Smith C."/>
        </authorList>
    </citation>
    <scope>NUCLEOTIDE SEQUENCE [LARGE SCALE GENOMIC DNA]</scope>
    <source>
        <strain evidence="2">EP-1</strain>
        <tissue evidence="2">Whole</tissue>
    </source>
</reference>
<feature type="non-terminal residue" evidence="2">
    <location>
        <position position="116"/>
    </location>
</feature>
<keyword evidence="3" id="KW-1185">Reference proteome</keyword>
<evidence type="ECO:0000313" key="2">
    <source>
        <dbReference type="EMBL" id="KAK7083436.1"/>
    </source>
</evidence>
<dbReference type="Proteomes" id="UP001381693">
    <property type="component" value="Unassembled WGS sequence"/>
</dbReference>
<gene>
    <name evidence="2" type="ORF">SK128_016118</name>
</gene>
<proteinExistence type="predicted"/>
<accession>A0AAN9A7A1</accession>
<evidence type="ECO:0000256" key="1">
    <source>
        <dbReference type="SAM" id="MobiDB-lite"/>
    </source>
</evidence>
<comment type="caution">
    <text evidence="2">The sequence shown here is derived from an EMBL/GenBank/DDBJ whole genome shotgun (WGS) entry which is preliminary data.</text>
</comment>
<evidence type="ECO:0000313" key="3">
    <source>
        <dbReference type="Proteomes" id="UP001381693"/>
    </source>
</evidence>
<dbReference type="EMBL" id="JAXCGZ010003050">
    <property type="protein sequence ID" value="KAK7083436.1"/>
    <property type="molecule type" value="Genomic_DNA"/>
</dbReference>
<organism evidence="2 3">
    <name type="scientific">Halocaridina rubra</name>
    <name type="common">Hawaiian red shrimp</name>
    <dbReference type="NCBI Taxonomy" id="373956"/>
    <lineage>
        <taxon>Eukaryota</taxon>
        <taxon>Metazoa</taxon>
        <taxon>Ecdysozoa</taxon>
        <taxon>Arthropoda</taxon>
        <taxon>Crustacea</taxon>
        <taxon>Multicrustacea</taxon>
        <taxon>Malacostraca</taxon>
        <taxon>Eumalacostraca</taxon>
        <taxon>Eucarida</taxon>
        <taxon>Decapoda</taxon>
        <taxon>Pleocyemata</taxon>
        <taxon>Caridea</taxon>
        <taxon>Atyoidea</taxon>
        <taxon>Atyidae</taxon>
        <taxon>Halocaridina</taxon>
    </lineage>
</organism>
<name>A0AAN9A7A1_HALRR</name>
<dbReference type="AlphaFoldDB" id="A0AAN9A7A1"/>
<feature type="compositionally biased region" description="Polar residues" evidence="1">
    <location>
        <begin position="90"/>
        <end position="116"/>
    </location>
</feature>
<feature type="non-terminal residue" evidence="2">
    <location>
        <position position="1"/>
    </location>
</feature>
<sequence length="116" mass="13353">RDCHGPLRHSRHSHGLRCPRNQPAALWELLQQSLARNPKLSSWTKTHLLSWSPTDTRHTYWPRIIPPAPRSAMLHYPESMPSNLDAYPTLLTNNPRMPQGNIDTLHSTQIPELQDP</sequence>